<feature type="compositionally biased region" description="Basic and acidic residues" evidence="1">
    <location>
        <begin position="264"/>
        <end position="282"/>
    </location>
</feature>
<dbReference type="AlphaFoldDB" id="A0A5M8Q661"/>
<protein>
    <submittedName>
        <fullName evidence="2">Uncharacterized protein</fullName>
    </submittedName>
</protein>
<accession>A0A5M8Q661</accession>
<reference evidence="2 4" key="1">
    <citation type="submission" date="2019-07" db="EMBL/GenBank/DDBJ databases">
        <authorList>
            <person name="Qu J.-H."/>
        </authorList>
    </citation>
    <scope>NUCLEOTIDE SEQUENCE [LARGE SCALE GENOMIC DNA]</scope>
    <source>
        <strain evidence="2 4">MDT1-10-3</strain>
    </source>
</reference>
<feature type="compositionally biased region" description="Basic and acidic residues" evidence="1">
    <location>
        <begin position="19"/>
        <end position="58"/>
    </location>
</feature>
<feature type="compositionally biased region" description="Basic and acidic residues" evidence="1">
    <location>
        <begin position="1"/>
        <end position="11"/>
    </location>
</feature>
<dbReference type="EMBL" id="JBGOGF010000011">
    <property type="protein sequence ID" value="MFA1773268.1"/>
    <property type="molecule type" value="Genomic_DNA"/>
</dbReference>
<comment type="caution">
    <text evidence="2">The sequence shown here is derived from an EMBL/GenBank/DDBJ whole genome shotgun (WGS) entry which is preliminary data.</text>
</comment>
<feature type="compositionally biased region" description="Basic and acidic residues" evidence="1">
    <location>
        <begin position="90"/>
        <end position="108"/>
    </location>
</feature>
<dbReference type="Proteomes" id="UP000323866">
    <property type="component" value="Unassembled WGS sequence"/>
</dbReference>
<reference evidence="2 4" key="2">
    <citation type="submission" date="2019-09" db="EMBL/GenBank/DDBJ databases">
        <title>A bacterium isolated from glacier soil.</title>
        <authorList>
            <person name="Liu Q."/>
        </authorList>
    </citation>
    <scope>NUCLEOTIDE SEQUENCE [LARGE SCALE GENOMIC DNA]</scope>
    <source>
        <strain evidence="2 4">MDT1-10-3</strain>
    </source>
</reference>
<evidence type="ECO:0000313" key="2">
    <source>
        <dbReference type="EMBL" id="KAA6430803.1"/>
    </source>
</evidence>
<proteinExistence type="predicted"/>
<reference evidence="3 5" key="3">
    <citation type="submission" date="2024-08" db="EMBL/GenBank/DDBJ databases">
        <authorList>
            <person name="Wei W."/>
        </authorList>
    </citation>
    <scope>NUCLEOTIDE SEQUENCE [LARGE SCALE GENOMIC DNA]</scope>
    <source>
        <strain evidence="3 5">XU2</strain>
    </source>
</reference>
<evidence type="ECO:0000256" key="1">
    <source>
        <dbReference type="SAM" id="MobiDB-lite"/>
    </source>
</evidence>
<feature type="compositionally biased region" description="Basic and acidic residues" evidence="1">
    <location>
        <begin position="160"/>
        <end position="174"/>
    </location>
</feature>
<sequence>MDRNQRSKDYGQNRSANRHQQDEDQYRGSYRLDNDRGREYERLDHQNFNDRDSSRDYRSGNYQGSHEDRRRERDHELPRDYGRDPHRRGERFDNLGAHEDNNGLEHSARNFGNMGSYGGAQGWGSSRNGSHQNSSGGNQWASGHGRGEEQHVNRQVYGAYRDHNSFAPGEREQYDGTGRYGTQGADNTRGWEPSGRSGSRDSARTSANHNARRDDDSRYEIYDDAQSHYNRGEYERGRQLGQLNSGHDRRTRAENSSQFGYNQARRDHFDQQGEGARSERYGNGENNGNMAGSLSWGYDRDFRAEEGRERRYDPMSGHVRSQGSQPGNREDFNW</sequence>
<evidence type="ECO:0000313" key="5">
    <source>
        <dbReference type="Proteomes" id="UP001570846"/>
    </source>
</evidence>
<feature type="compositionally biased region" description="Basic and acidic residues" evidence="1">
    <location>
        <begin position="65"/>
        <end position="84"/>
    </location>
</feature>
<gene>
    <name evidence="3" type="ORF">ACD591_18345</name>
    <name evidence="2" type="ORF">FOE74_20265</name>
</gene>
<evidence type="ECO:0000313" key="4">
    <source>
        <dbReference type="Proteomes" id="UP000323866"/>
    </source>
</evidence>
<feature type="compositionally biased region" description="Basic and acidic residues" evidence="1">
    <location>
        <begin position="298"/>
        <end position="313"/>
    </location>
</feature>
<dbReference type="Proteomes" id="UP001570846">
    <property type="component" value="Unassembled WGS sequence"/>
</dbReference>
<evidence type="ECO:0000313" key="3">
    <source>
        <dbReference type="EMBL" id="MFA1773268.1"/>
    </source>
</evidence>
<keyword evidence="5" id="KW-1185">Reference proteome</keyword>
<feature type="compositionally biased region" description="Polar residues" evidence="1">
    <location>
        <begin position="123"/>
        <end position="141"/>
    </location>
</feature>
<dbReference type="RefSeq" id="WP_149100460.1">
    <property type="nucleotide sequence ID" value="NZ_BMMG01000008.1"/>
</dbReference>
<feature type="compositionally biased region" description="Basic and acidic residues" evidence="1">
    <location>
        <begin position="211"/>
        <end position="221"/>
    </location>
</feature>
<dbReference type="EMBL" id="VKKZ01000025">
    <property type="protein sequence ID" value="KAA6430803.1"/>
    <property type="molecule type" value="Genomic_DNA"/>
</dbReference>
<dbReference type="OrthoDB" id="892082at2"/>
<name>A0A5M8Q661_9BACT</name>
<feature type="region of interest" description="Disordered" evidence="1">
    <location>
        <begin position="1"/>
        <end position="334"/>
    </location>
</feature>
<organism evidence="2 4">
    <name type="scientific">Rufibacter glacialis</name>
    <dbReference type="NCBI Taxonomy" id="1259555"/>
    <lineage>
        <taxon>Bacteria</taxon>
        <taxon>Pseudomonadati</taxon>
        <taxon>Bacteroidota</taxon>
        <taxon>Cytophagia</taxon>
        <taxon>Cytophagales</taxon>
        <taxon>Hymenobacteraceae</taxon>
        <taxon>Rufibacter</taxon>
    </lineage>
</organism>